<evidence type="ECO:0000313" key="3">
    <source>
        <dbReference type="Proteomes" id="UP001167160"/>
    </source>
</evidence>
<sequence length="186" mass="18940">MPLPMPSRAPAGPPRRTVLNRVAVLCTAGSAAALLSACSDEGSSAAQRRGEAAARALRTRSARESLTLLERYDATLDAHPALAGRLRPLRDEVARHAKAFGNSRGPASPSVPSSVSPGSTARAAGPEAPEIPGDEKKAVAELAGAERRLADTRSAALLDAPPEVARVLASVAAAGAAHAYLLTEGS</sequence>
<accession>A0ABT0XAZ7</accession>
<evidence type="ECO:0008006" key="4">
    <source>
        <dbReference type="Google" id="ProtNLM"/>
    </source>
</evidence>
<evidence type="ECO:0000256" key="1">
    <source>
        <dbReference type="SAM" id="MobiDB-lite"/>
    </source>
</evidence>
<feature type="region of interest" description="Disordered" evidence="1">
    <location>
        <begin position="97"/>
        <end position="135"/>
    </location>
</feature>
<comment type="caution">
    <text evidence="2">The sequence shown here is derived from an EMBL/GenBank/DDBJ whole genome shotgun (WGS) entry which is preliminary data.</text>
</comment>
<keyword evidence="3" id="KW-1185">Reference proteome</keyword>
<evidence type="ECO:0000313" key="2">
    <source>
        <dbReference type="EMBL" id="MCM2578912.1"/>
    </source>
</evidence>
<dbReference type="Proteomes" id="UP001167160">
    <property type="component" value="Unassembled WGS sequence"/>
</dbReference>
<protein>
    <recommendedName>
        <fullName evidence="4">Lipoprotein</fullName>
    </recommendedName>
</protein>
<organism evidence="2 3">
    <name type="scientific">Streptomyces meridianus</name>
    <dbReference type="NCBI Taxonomy" id="2938945"/>
    <lineage>
        <taxon>Bacteria</taxon>
        <taxon>Bacillati</taxon>
        <taxon>Actinomycetota</taxon>
        <taxon>Actinomycetes</taxon>
        <taxon>Kitasatosporales</taxon>
        <taxon>Streptomycetaceae</taxon>
        <taxon>Streptomyces</taxon>
    </lineage>
</organism>
<proteinExistence type="predicted"/>
<gene>
    <name evidence="2" type="ORF">M1E25_16390</name>
</gene>
<name>A0ABT0XAZ7_9ACTN</name>
<dbReference type="EMBL" id="JAMQGM010000034">
    <property type="protein sequence ID" value="MCM2578912.1"/>
    <property type="molecule type" value="Genomic_DNA"/>
</dbReference>
<feature type="compositionally biased region" description="Low complexity" evidence="1">
    <location>
        <begin position="103"/>
        <end position="119"/>
    </location>
</feature>
<reference evidence="2" key="1">
    <citation type="journal article" date="2023" name="Int. J. Syst. Evol. Microbiol.">
        <title>Streptomyces meridianus sp. nov. isolated from brackish water of the Tagus estuary in Alcochete, Portugal.</title>
        <authorList>
            <person name="Santos J.D.N."/>
            <person name="Klimek D."/>
            <person name="Calusinska M."/>
            <person name="Lobo Da Cunha A."/>
            <person name="Catita J."/>
            <person name="Goncalves H."/>
            <person name="Gonzalez I."/>
            <person name="Reyes F."/>
            <person name="Lage O.M."/>
        </authorList>
    </citation>
    <scope>NUCLEOTIDE SEQUENCE</scope>
    <source>
        <strain evidence="2">MTZ3.1</strain>
    </source>
</reference>